<evidence type="ECO:0000313" key="1">
    <source>
        <dbReference type="EMBL" id="TWL34300.1"/>
    </source>
</evidence>
<protein>
    <submittedName>
        <fullName evidence="1">Uncharacterized protein</fullName>
    </submittedName>
</protein>
<gene>
    <name evidence="1" type="ORF">CHCC16736_2080</name>
</gene>
<name>A0A8B5YK85_BACLI</name>
<dbReference type="EMBL" id="NILC01000001">
    <property type="protein sequence ID" value="TWL34300.1"/>
    <property type="molecule type" value="Genomic_DNA"/>
</dbReference>
<dbReference type="AlphaFoldDB" id="A0A8B5YK85"/>
<proteinExistence type="predicted"/>
<accession>A0A8B5YK85</accession>
<comment type="caution">
    <text evidence="1">The sequence shown here is derived from an EMBL/GenBank/DDBJ whole genome shotgun (WGS) entry which is preliminary data.</text>
</comment>
<reference evidence="1 2" key="1">
    <citation type="submission" date="2019-06" db="EMBL/GenBank/DDBJ databases">
        <title>Genome sequence analysis of &gt;100 Bacillus licheniformis strains suggests intrinsic resistance to this species.</title>
        <authorList>
            <person name="Wels M."/>
            <person name="Siezen R.J."/>
            <person name="Johansen E."/>
            <person name="Stuer-Lauridsen B."/>
            <person name="Bjerre K."/>
            <person name="Nielsen B.K.K."/>
        </authorList>
    </citation>
    <scope>NUCLEOTIDE SEQUENCE [LARGE SCALE GENOMIC DNA]</scope>
    <source>
        <strain evidence="1 2">BAC-16736</strain>
    </source>
</reference>
<sequence>MRNQFEYKFAMGTRQEFTDRLKNLFYKQYIGINVALKLLMQYTD</sequence>
<organism evidence="1 2">
    <name type="scientific">Bacillus licheniformis</name>
    <dbReference type="NCBI Taxonomy" id="1402"/>
    <lineage>
        <taxon>Bacteria</taxon>
        <taxon>Bacillati</taxon>
        <taxon>Bacillota</taxon>
        <taxon>Bacilli</taxon>
        <taxon>Bacillales</taxon>
        <taxon>Bacillaceae</taxon>
        <taxon>Bacillus</taxon>
    </lineage>
</organism>
<dbReference type="Proteomes" id="UP000435910">
    <property type="component" value="Unassembled WGS sequence"/>
</dbReference>
<evidence type="ECO:0000313" key="2">
    <source>
        <dbReference type="Proteomes" id="UP000435910"/>
    </source>
</evidence>